<evidence type="ECO:0000256" key="1">
    <source>
        <dbReference type="ARBA" id="ARBA00012513"/>
    </source>
</evidence>
<reference evidence="10 11" key="1">
    <citation type="submission" date="2024-04" db="EMBL/GenBank/DDBJ databases">
        <title>Tritrichomonas musculus Genome.</title>
        <authorList>
            <person name="Alves-Ferreira E."/>
            <person name="Grigg M."/>
            <person name="Lorenzi H."/>
            <person name="Galac M."/>
        </authorList>
    </citation>
    <scope>NUCLEOTIDE SEQUENCE [LARGE SCALE GENOMIC DNA]</scope>
    <source>
        <strain evidence="10 11">EAF2021</strain>
    </source>
</reference>
<evidence type="ECO:0000256" key="2">
    <source>
        <dbReference type="ARBA" id="ARBA00022527"/>
    </source>
</evidence>
<evidence type="ECO:0000313" key="10">
    <source>
        <dbReference type="EMBL" id="KAK8863719.1"/>
    </source>
</evidence>
<dbReference type="SMART" id="SM00220">
    <property type="entry name" value="S_TKc"/>
    <property type="match status" value="1"/>
</dbReference>
<dbReference type="CDD" id="cd14017">
    <property type="entry name" value="STKc_TTBK"/>
    <property type="match status" value="1"/>
</dbReference>
<feature type="domain" description="Protein kinase" evidence="9">
    <location>
        <begin position="10"/>
        <end position="289"/>
    </location>
</feature>
<evidence type="ECO:0000256" key="8">
    <source>
        <dbReference type="RuleBase" id="RU000304"/>
    </source>
</evidence>
<dbReference type="EMBL" id="JAPFFF010000017">
    <property type="protein sequence ID" value="KAK8863719.1"/>
    <property type="molecule type" value="Genomic_DNA"/>
</dbReference>
<comment type="similarity">
    <text evidence="8">Belongs to the protein kinase superfamily.</text>
</comment>
<evidence type="ECO:0000259" key="9">
    <source>
        <dbReference type="PROSITE" id="PS50011"/>
    </source>
</evidence>
<keyword evidence="11" id="KW-1185">Reference proteome</keyword>
<keyword evidence="6 7" id="KW-0067">ATP-binding</keyword>
<keyword evidence="5" id="KW-0418">Kinase</keyword>
<dbReference type="SUPFAM" id="SSF56112">
    <property type="entry name" value="Protein kinase-like (PK-like)"/>
    <property type="match status" value="1"/>
</dbReference>
<organism evidence="10 11">
    <name type="scientific">Tritrichomonas musculus</name>
    <dbReference type="NCBI Taxonomy" id="1915356"/>
    <lineage>
        <taxon>Eukaryota</taxon>
        <taxon>Metamonada</taxon>
        <taxon>Parabasalia</taxon>
        <taxon>Tritrichomonadida</taxon>
        <taxon>Tritrichomonadidae</taxon>
        <taxon>Tritrichomonas</taxon>
    </lineage>
</organism>
<keyword evidence="2 8" id="KW-0723">Serine/threonine-protein kinase</keyword>
<keyword evidence="4 7" id="KW-0547">Nucleotide-binding</keyword>
<dbReference type="InterPro" id="IPR000719">
    <property type="entry name" value="Prot_kinase_dom"/>
</dbReference>
<keyword evidence="3" id="KW-0808">Transferase</keyword>
<dbReference type="InterPro" id="IPR008271">
    <property type="entry name" value="Ser/Thr_kinase_AS"/>
</dbReference>
<evidence type="ECO:0000256" key="5">
    <source>
        <dbReference type="ARBA" id="ARBA00022777"/>
    </source>
</evidence>
<dbReference type="PANTHER" id="PTHR11909">
    <property type="entry name" value="CASEIN KINASE-RELATED"/>
    <property type="match status" value="1"/>
</dbReference>
<dbReference type="Proteomes" id="UP001470230">
    <property type="component" value="Unassembled WGS sequence"/>
</dbReference>
<comment type="caution">
    <text evidence="10">The sequence shown here is derived from an EMBL/GenBank/DDBJ whole genome shotgun (WGS) entry which is preliminary data.</text>
</comment>
<evidence type="ECO:0000256" key="7">
    <source>
        <dbReference type="PROSITE-ProRule" id="PRU10141"/>
    </source>
</evidence>
<sequence length="348" mass="40199">MLSGSTLSPYHIGARIGQGSFGEIYVVRNVNDNQLYALKVEPANTSRKILEFEVMVLKKINPSPFFPTFIACGQTQKIKWYVMELLGPSLATVVHRLPSHRLSLSTGLRVSSLVLRGIKAFHEKGFIHRDIKPSNILLRRSREFPIAIIDFGLSKQYIDRKNGQIIPARAHPGFRGTAVYASPNAHMHQDLGRRDDLISWYYMIIDLLSGSLPWRTLETRAEILHLKRKIPMSELGETILPQIGEIWKIISILKYQDRPDYEKIDNLLSQAMEQNEIHDDDEWEWHPQILQMDGNDETFLNQQRKSTSSSSREVIEEMQYVKKKYNLSKQPLLRNREEEVDNCCCLLL</sequence>
<dbReference type="Gene3D" id="1.10.510.10">
    <property type="entry name" value="Transferase(Phosphotransferase) domain 1"/>
    <property type="match status" value="1"/>
</dbReference>
<gene>
    <name evidence="10" type="ORF">M9Y10_011409</name>
</gene>
<evidence type="ECO:0000256" key="4">
    <source>
        <dbReference type="ARBA" id="ARBA00022741"/>
    </source>
</evidence>
<dbReference type="InterPro" id="IPR017441">
    <property type="entry name" value="Protein_kinase_ATP_BS"/>
</dbReference>
<dbReference type="Pfam" id="PF00069">
    <property type="entry name" value="Pkinase"/>
    <property type="match status" value="1"/>
</dbReference>
<evidence type="ECO:0000313" key="11">
    <source>
        <dbReference type="Proteomes" id="UP001470230"/>
    </source>
</evidence>
<dbReference type="EC" id="2.7.11.1" evidence="1"/>
<feature type="binding site" evidence="7">
    <location>
        <position position="39"/>
    </location>
    <ligand>
        <name>ATP</name>
        <dbReference type="ChEBI" id="CHEBI:30616"/>
    </ligand>
</feature>
<accession>A0ABR2IJD9</accession>
<evidence type="ECO:0000256" key="6">
    <source>
        <dbReference type="ARBA" id="ARBA00022840"/>
    </source>
</evidence>
<protein>
    <recommendedName>
        <fullName evidence="1">non-specific serine/threonine protein kinase</fullName>
        <ecNumber evidence="1">2.7.11.1</ecNumber>
    </recommendedName>
</protein>
<dbReference type="PROSITE" id="PS00107">
    <property type="entry name" value="PROTEIN_KINASE_ATP"/>
    <property type="match status" value="1"/>
</dbReference>
<proteinExistence type="inferred from homology"/>
<dbReference type="InterPro" id="IPR047916">
    <property type="entry name" value="TTBK_Asator-like_STKc"/>
</dbReference>
<dbReference type="PROSITE" id="PS50011">
    <property type="entry name" value="PROTEIN_KINASE_DOM"/>
    <property type="match status" value="1"/>
</dbReference>
<dbReference type="InterPro" id="IPR011009">
    <property type="entry name" value="Kinase-like_dom_sf"/>
</dbReference>
<name>A0ABR2IJD9_9EUKA</name>
<evidence type="ECO:0000256" key="3">
    <source>
        <dbReference type="ARBA" id="ARBA00022679"/>
    </source>
</evidence>
<dbReference type="InterPro" id="IPR050235">
    <property type="entry name" value="CK1_Ser-Thr_kinase"/>
</dbReference>
<dbReference type="PROSITE" id="PS00108">
    <property type="entry name" value="PROTEIN_KINASE_ST"/>
    <property type="match status" value="1"/>
</dbReference>